<gene>
    <name evidence="2" type="ORF">C8A03DRAFT_37996</name>
</gene>
<reference evidence="2" key="2">
    <citation type="submission" date="2023-05" db="EMBL/GenBank/DDBJ databases">
        <authorList>
            <consortium name="Lawrence Berkeley National Laboratory"/>
            <person name="Steindorff A."/>
            <person name="Hensen N."/>
            <person name="Bonometti L."/>
            <person name="Westerberg I."/>
            <person name="Brannstrom I.O."/>
            <person name="Guillou S."/>
            <person name="Cros-Aarteil S."/>
            <person name="Calhoun S."/>
            <person name="Haridas S."/>
            <person name="Kuo A."/>
            <person name="Mondo S."/>
            <person name="Pangilinan J."/>
            <person name="Riley R."/>
            <person name="Labutti K."/>
            <person name="Andreopoulos B."/>
            <person name="Lipzen A."/>
            <person name="Chen C."/>
            <person name="Yanf M."/>
            <person name="Daum C."/>
            <person name="Ng V."/>
            <person name="Clum A."/>
            <person name="Ohm R."/>
            <person name="Martin F."/>
            <person name="Silar P."/>
            <person name="Natvig D."/>
            <person name="Lalanne C."/>
            <person name="Gautier V."/>
            <person name="Ament-Velasquez S.L."/>
            <person name="Kruys A."/>
            <person name="Hutchinson M.I."/>
            <person name="Powell A.J."/>
            <person name="Barry K."/>
            <person name="Miller A.N."/>
            <person name="Grigoriev I.V."/>
            <person name="Debuchy R."/>
            <person name="Gladieux P."/>
            <person name="Thoren M.H."/>
            <person name="Johannesson H."/>
        </authorList>
    </citation>
    <scope>NUCLEOTIDE SEQUENCE</scope>
    <source>
        <strain evidence="2">CBS 532.94</strain>
    </source>
</reference>
<dbReference type="Proteomes" id="UP001303760">
    <property type="component" value="Unassembled WGS sequence"/>
</dbReference>
<protein>
    <recommendedName>
        <fullName evidence="4">Transcriptional regulator</fullName>
    </recommendedName>
</protein>
<dbReference type="InterPro" id="IPR037647">
    <property type="entry name" value="HIRIP3"/>
</dbReference>
<dbReference type="GO" id="GO:0005634">
    <property type="term" value="C:nucleus"/>
    <property type="evidence" value="ECO:0007669"/>
    <property type="project" value="TreeGrafter"/>
</dbReference>
<feature type="compositionally biased region" description="Basic residues" evidence="1">
    <location>
        <begin position="89"/>
        <end position="100"/>
    </location>
</feature>
<comment type="caution">
    <text evidence="2">The sequence shown here is derived from an EMBL/GenBank/DDBJ whole genome shotgun (WGS) entry which is preliminary data.</text>
</comment>
<reference evidence="2" key="1">
    <citation type="journal article" date="2023" name="Mol. Phylogenet. Evol.">
        <title>Genome-scale phylogeny and comparative genomics of the fungal order Sordariales.</title>
        <authorList>
            <person name="Hensen N."/>
            <person name="Bonometti L."/>
            <person name="Westerberg I."/>
            <person name="Brannstrom I.O."/>
            <person name="Guillou S."/>
            <person name="Cros-Aarteil S."/>
            <person name="Calhoun S."/>
            <person name="Haridas S."/>
            <person name="Kuo A."/>
            <person name="Mondo S."/>
            <person name="Pangilinan J."/>
            <person name="Riley R."/>
            <person name="LaButti K."/>
            <person name="Andreopoulos B."/>
            <person name="Lipzen A."/>
            <person name="Chen C."/>
            <person name="Yan M."/>
            <person name="Daum C."/>
            <person name="Ng V."/>
            <person name="Clum A."/>
            <person name="Steindorff A."/>
            <person name="Ohm R.A."/>
            <person name="Martin F."/>
            <person name="Silar P."/>
            <person name="Natvig D.O."/>
            <person name="Lalanne C."/>
            <person name="Gautier V."/>
            <person name="Ament-Velasquez S.L."/>
            <person name="Kruys A."/>
            <person name="Hutchinson M.I."/>
            <person name="Powell A.J."/>
            <person name="Barry K."/>
            <person name="Miller A.N."/>
            <person name="Grigoriev I.V."/>
            <person name="Debuchy R."/>
            <person name="Gladieux P."/>
            <person name="Hiltunen Thoren M."/>
            <person name="Johannesson H."/>
        </authorList>
    </citation>
    <scope>NUCLEOTIDE SEQUENCE</scope>
    <source>
        <strain evidence="2">CBS 532.94</strain>
    </source>
</reference>
<sequence length="459" mass="49494">MDDKIARQLAKVVREIYNSDERELLTVNYARQVAEKKLKLDEGFLKEGDWKAKSKKIIHDTLNEVEATGVASPEEAAPAPKRKADTAPKRSRGGAKRPKKSPVPSDTSDASEGQDSPEPPMKKRKTARMPRRRNEVASDGSHDEDSDAAQGESDQSSPKPSAKSRSRPPADSSSQLSDAPGDSSGHESTLERKTTLKPAADDDDSKFSSVVDEPLKPKQKSKAKAQPNISPPPTKSNSDNDAADSSGELSSVVDEPSPPPRRKRKTTKGTTAPSKSARPAKSKTSSATTDGSPDEVQIKTLQSQLAKCGVRKVWGNEFKKHGADTPEAKIQHLKNMLVEIGMTGRFSEAKARQLKGMRELQTDLQDVLQWEKRWGVGGKARAERRLAAARRSGTNLKGTDTEGSEGGEHKVNEGKDGGGSGQSEGSSEEGGQVAVHRKASAKHLAVLAFLEDDSESELE</sequence>
<feature type="region of interest" description="Disordered" evidence="1">
    <location>
        <begin position="379"/>
        <end position="437"/>
    </location>
</feature>
<feature type="compositionally biased region" description="Low complexity" evidence="1">
    <location>
        <begin position="236"/>
        <end position="246"/>
    </location>
</feature>
<dbReference type="AlphaFoldDB" id="A0AAN7C2W2"/>
<proteinExistence type="predicted"/>
<feature type="compositionally biased region" description="Low complexity" evidence="1">
    <location>
        <begin position="156"/>
        <end position="174"/>
    </location>
</feature>
<accession>A0AAN7C2W2</accession>
<feature type="compositionally biased region" description="Basic and acidic residues" evidence="1">
    <location>
        <begin position="406"/>
        <end position="416"/>
    </location>
</feature>
<feature type="region of interest" description="Disordered" evidence="1">
    <location>
        <begin position="63"/>
        <end position="296"/>
    </location>
</feature>
<evidence type="ECO:0000313" key="2">
    <source>
        <dbReference type="EMBL" id="KAK4234240.1"/>
    </source>
</evidence>
<feature type="compositionally biased region" description="Basic and acidic residues" evidence="1">
    <location>
        <begin position="184"/>
        <end position="194"/>
    </location>
</feature>
<name>A0AAN7C2W2_9PEZI</name>
<feature type="compositionally biased region" description="Basic and acidic residues" evidence="1">
    <location>
        <begin position="132"/>
        <end position="143"/>
    </location>
</feature>
<evidence type="ECO:0000313" key="3">
    <source>
        <dbReference type="Proteomes" id="UP001303760"/>
    </source>
</evidence>
<organism evidence="2 3">
    <name type="scientific">Achaetomium macrosporum</name>
    <dbReference type="NCBI Taxonomy" id="79813"/>
    <lineage>
        <taxon>Eukaryota</taxon>
        <taxon>Fungi</taxon>
        <taxon>Dikarya</taxon>
        <taxon>Ascomycota</taxon>
        <taxon>Pezizomycotina</taxon>
        <taxon>Sordariomycetes</taxon>
        <taxon>Sordariomycetidae</taxon>
        <taxon>Sordariales</taxon>
        <taxon>Chaetomiaceae</taxon>
        <taxon>Achaetomium</taxon>
    </lineage>
</organism>
<keyword evidence="3" id="KW-1185">Reference proteome</keyword>
<feature type="compositionally biased region" description="Basic residues" evidence="1">
    <location>
        <begin position="122"/>
        <end position="131"/>
    </location>
</feature>
<dbReference type="PANTHER" id="PTHR15410:SF2">
    <property type="entry name" value="HIRA-INTERACTING PROTEIN 3"/>
    <property type="match status" value="1"/>
</dbReference>
<evidence type="ECO:0000256" key="1">
    <source>
        <dbReference type="SAM" id="MobiDB-lite"/>
    </source>
</evidence>
<feature type="compositionally biased region" description="Polar residues" evidence="1">
    <location>
        <begin position="104"/>
        <end position="114"/>
    </location>
</feature>
<feature type="compositionally biased region" description="Polar residues" evidence="1">
    <location>
        <begin position="282"/>
        <end position="291"/>
    </location>
</feature>
<dbReference type="EMBL" id="MU860396">
    <property type="protein sequence ID" value="KAK4234240.1"/>
    <property type="molecule type" value="Genomic_DNA"/>
</dbReference>
<dbReference type="PANTHER" id="PTHR15410">
    <property type="entry name" value="HIRA-INTERACTING PROTEIN 3"/>
    <property type="match status" value="1"/>
</dbReference>
<evidence type="ECO:0008006" key="4">
    <source>
        <dbReference type="Google" id="ProtNLM"/>
    </source>
</evidence>